<proteinExistence type="predicted"/>
<gene>
    <name evidence="2" type="ORF">CHLRE_09g394250v5</name>
</gene>
<evidence type="ECO:0000256" key="1">
    <source>
        <dbReference type="SAM" id="SignalP"/>
    </source>
</evidence>
<dbReference type="ExpressionAtlas" id="A0A2K3DDA5">
    <property type="expression patterns" value="baseline"/>
</dbReference>
<feature type="signal peptide" evidence="1">
    <location>
        <begin position="1"/>
        <end position="19"/>
    </location>
</feature>
<dbReference type="Gramene" id="PNW78509">
    <property type="protein sequence ID" value="PNW78509"/>
    <property type="gene ID" value="CHLRE_09g394250v5"/>
</dbReference>
<keyword evidence="3" id="KW-1185">Reference proteome</keyword>
<dbReference type="EMBL" id="CM008970">
    <property type="protein sequence ID" value="PNW78509.1"/>
    <property type="molecule type" value="Genomic_DNA"/>
</dbReference>
<keyword evidence="1" id="KW-0732">Signal</keyword>
<dbReference type="GeneID" id="5720131"/>
<evidence type="ECO:0000313" key="2">
    <source>
        <dbReference type="EMBL" id="PNW78509.1"/>
    </source>
</evidence>
<dbReference type="Proteomes" id="UP000006906">
    <property type="component" value="Chromosome 9"/>
</dbReference>
<dbReference type="PaxDb" id="3055-EDP02474"/>
<dbReference type="KEGG" id="cre:CHLRE_09g394250v5"/>
<reference evidence="2 3" key="1">
    <citation type="journal article" date="2007" name="Science">
        <title>The Chlamydomonas genome reveals the evolution of key animal and plant functions.</title>
        <authorList>
            <person name="Merchant S.S."/>
            <person name="Prochnik S.E."/>
            <person name="Vallon O."/>
            <person name="Harris E.H."/>
            <person name="Karpowicz S.J."/>
            <person name="Witman G.B."/>
            <person name="Terry A."/>
            <person name="Salamov A."/>
            <person name="Fritz-Laylin L.K."/>
            <person name="Marechal-Drouard L."/>
            <person name="Marshall W.F."/>
            <person name="Qu L.H."/>
            <person name="Nelson D.R."/>
            <person name="Sanderfoot A.A."/>
            <person name="Spalding M.H."/>
            <person name="Kapitonov V.V."/>
            <person name="Ren Q."/>
            <person name="Ferris P."/>
            <person name="Lindquist E."/>
            <person name="Shapiro H."/>
            <person name="Lucas S.M."/>
            <person name="Grimwood J."/>
            <person name="Schmutz J."/>
            <person name="Cardol P."/>
            <person name="Cerutti H."/>
            <person name="Chanfreau G."/>
            <person name="Chen C.L."/>
            <person name="Cognat V."/>
            <person name="Croft M.T."/>
            <person name="Dent R."/>
            <person name="Dutcher S."/>
            <person name="Fernandez E."/>
            <person name="Fukuzawa H."/>
            <person name="Gonzalez-Ballester D."/>
            <person name="Gonzalez-Halphen D."/>
            <person name="Hallmann A."/>
            <person name="Hanikenne M."/>
            <person name="Hippler M."/>
            <person name="Inwood W."/>
            <person name="Jabbari K."/>
            <person name="Kalanon M."/>
            <person name="Kuras R."/>
            <person name="Lefebvre P.A."/>
            <person name="Lemaire S.D."/>
            <person name="Lobanov A.V."/>
            <person name="Lohr M."/>
            <person name="Manuell A."/>
            <person name="Meier I."/>
            <person name="Mets L."/>
            <person name="Mittag M."/>
            <person name="Mittelmeier T."/>
            <person name="Moroney J.V."/>
            <person name="Moseley J."/>
            <person name="Napoli C."/>
            <person name="Nedelcu A.M."/>
            <person name="Niyogi K."/>
            <person name="Novoselov S.V."/>
            <person name="Paulsen I.T."/>
            <person name="Pazour G."/>
            <person name="Purton S."/>
            <person name="Ral J.P."/>
            <person name="Riano-Pachon D.M."/>
            <person name="Riekhof W."/>
            <person name="Rymarquis L."/>
            <person name="Schroda M."/>
            <person name="Stern D."/>
            <person name="Umen J."/>
            <person name="Willows R."/>
            <person name="Wilson N."/>
            <person name="Zimmer S.L."/>
            <person name="Allmer J."/>
            <person name="Balk J."/>
            <person name="Bisova K."/>
            <person name="Chen C.J."/>
            <person name="Elias M."/>
            <person name="Gendler K."/>
            <person name="Hauser C."/>
            <person name="Lamb M.R."/>
            <person name="Ledford H."/>
            <person name="Long J.C."/>
            <person name="Minagawa J."/>
            <person name="Page M.D."/>
            <person name="Pan J."/>
            <person name="Pootakham W."/>
            <person name="Roje S."/>
            <person name="Rose A."/>
            <person name="Stahlberg E."/>
            <person name="Terauchi A.M."/>
            <person name="Yang P."/>
            <person name="Ball S."/>
            <person name="Bowler C."/>
            <person name="Dieckmann C.L."/>
            <person name="Gladyshev V.N."/>
            <person name="Green P."/>
            <person name="Jorgensen R."/>
            <person name="Mayfield S."/>
            <person name="Mueller-Roeber B."/>
            <person name="Rajamani S."/>
            <person name="Sayre R.T."/>
            <person name="Brokstein P."/>
            <person name="Dubchak I."/>
            <person name="Goodstein D."/>
            <person name="Hornick L."/>
            <person name="Huang Y.W."/>
            <person name="Jhaveri J."/>
            <person name="Luo Y."/>
            <person name="Martinez D."/>
            <person name="Ngau W.C."/>
            <person name="Otillar B."/>
            <person name="Poliakov A."/>
            <person name="Porter A."/>
            <person name="Szajkowski L."/>
            <person name="Werner G."/>
            <person name="Zhou K."/>
            <person name="Grigoriev I.V."/>
            <person name="Rokhsar D.S."/>
            <person name="Grossman A.R."/>
        </authorList>
    </citation>
    <scope>NUCLEOTIDE SEQUENCE [LARGE SCALE GENOMIC DNA]</scope>
    <source>
        <strain evidence="3">CC-503</strain>
    </source>
</reference>
<evidence type="ECO:0000313" key="3">
    <source>
        <dbReference type="Proteomes" id="UP000006906"/>
    </source>
</evidence>
<organism evidence="2 3">
    <name type="scientific">Chlamydomonas reinhardtii</name>
    <name type="common">Chlamydomonas smithii</name>
    <dbReference type="NCBI Taxonomy" id="3055"/>
    <lineage>
        <taxon>Eukaryota</taxon>
        <taxon>Viridiplantae</taxon>
        <taxon>Chlorophyta</taxon>
        <taxon>core chlorophytes</taxon>
        <taxon>Chlorophyceae</taxon>
        <taxon>CS clade</taxon>
        <taxon>Chlamydomonadales</taxon>
        <taxon>Chlamydomonadaceae</taxon>
        <taxon>Chlamydomonas</taxon>
    </lineage>
</organism>
<accession>A0A2K3DDA5</accession>
<sequence length="369" mass="36534">MPGLVCLLVCALAVTESAASGVPRRVLRRSGLLLAGPGLGAALPSAAAAGEGLLHSRSSKLVDELAELGAGAPGDGLRIAFTGDLDARGLWQGLCSTLGAEAAGAEIPPDSSGPASCRVTGAGLVLEYVPASMCGPLRASARASLAGATAVVLGVSAKQGMHLGDALQLRCPTSDPTAAVASLVGSLHEAFGDANVPIVVLGPAALCPHRLPPELEAAVHDAQAADPAARNQMVAECAAALAAWAVPDDDVGVNAAGWRGGSAAAAEAVCAMSLLSANGVEEWNAQVAGAVQLLQDTWLSAGAAAPSVAFVDMHRLTKGQCEAGAPAPGAAAAPEDNAAQVFPTLTVPIMLEVMDKLGTQLTAVAAARR</sequence>
<name>A0A2K3DDA5_CHLRE</name>
<dbReference type="AlphaFoldDB" id="A0A2K3DDA5"/>
<dbReference type="InParanoid" id="A0A2K3DDA5"/>
<dbReference type="OrthoDB" id="545951at2759"/>
<dbReference type="RefSeq" id="XP_001694479.2">
    <property type="nucleotide sequence ID" value="XM_001694427.2"/>
</dbReference>
<feature type="chain" id="PRO_5014383552" evidence="1">
    <location>
        <begin position="20"/>
        <end position="369"/>
    </location>
</feature>
<protein>
    <submittedName>
        <fullName evidence="2">Uncharacterized protein</fullName>
    </submittedName>
</protein>